<reference evidence="2 3" key="1">
    <citation type="submission" date="2018-05" db="EMBL/GenBank/DDBJ databases">
        <title>A metagenomic window into the 2 km-deep terrestrial subsurface aquifer revealed taxonomically and functionally diverse microbial community comprising novel uncultured bacterial lineages.</title>
        <authorList>
            <person name="Kadnikov V.V."/>
            <person name="Mardanov A.V."/>
            <person name="Beletsky A.V."/>
            <person name="Banks D."/>
            <person name="Pimenov N.V."/>
            <person name="Frank Y.A."/>
            <person name="Karnachuk O.V."/>
            <person name="Ravin N.V."/>
        </authorList>
    </citation>
    <scope>NUCLEOTIDE SEQUENCE [LARGE SCALE GENOMIC DNA]</scope>
    <source>
        <strain evidence="2">BY</strain>
    </source>
</reference>
<accession>A0A2Z4Y6W9</accession>
<dbReference type="Proteomes" id="UP000262583">
    <property type="component" value="Chromosome"/>
</dbReference>
<keyword evidence="1" id="KW-0812">Transmembrane</keyword>
<feature type="transmembrane region" description="Helical" evidence="1">
    <location>
        <begin position="21"/>
        <end position="38"/>
    </location>
</feature>
<gene>
    <name evidence="2" type="ORF">BRCON_1801</name>
</gene>
<evidence type="ECO:0000313" key="3">
    <source>
        <dbReference type="Proteomes" id="UP000262583"/>
    </source>
</evidence>
<protein>
    <submittedName>
        <fullName evidence="2">Uncharacterized protein</fullName>
    </submittedName>
</protein>
<proteinExistence type="predicted"/>
<dbReference type="EMBL" id="CP030759">
    <property type="protein sequence ID" value="AXA36578.1"/>
    <property type="molecule type" value="Genomic_DNA"/>
</dbReference>
<evidence type="ECO:0000256" key="1">
    <source>
        <dbReference type="SAM" id="Phobius"/>
    </source>
</evidence>
<organism evidence="2 3">
    <name type="scientific">Sumerlaea chitinivorans</name>
    <dbReference type="NCBI Taxonomy" id="2250252"/>
    <lineage>
        <taxon>Bacteria</taxon>
        <taxon>Candidatus Sumerlaeota</taxon>
        <taxon>Candidatus Sumerlaeia</taxon>
        <taxon>Candidatus Sumerlaeales</taxon>
        <taxon>Candidatus Sumerlaeaceae</taxon>
        <taxon>Candidatus Sumerlaea</taxon>
    </lineage>
</organism>
<dbReference type="AlphaFoldDB" id="A0A2Z4Y6W9"/>
<dbReference type="KEGG" id="schv:BRCON_1801"/>
<keyword evidence="1" id="KW-0472">Membrane</keyword>
<sequence length="65" mass="7259">MRLQKTFVDECFVSGLNLNQVQCLIFLLKFIGLFGLLRARFQDIVAIVAESAFGTVYALGRGCRS</sequence>
<keyword evidence="1" id="KW-1133">Transmembrane helix</keyword>
<evidence type="ECO:0000313" key="2">
    <source>
        <dbReference type="EMBL" id="AXA36578.1"/>
    </source>
</evidence>
<name>A0A2Z4Y6W9_SUMC1</name>